<feature type="compositionally biased region" description="Basic and acidic residues" evidence="1">
    <location>
        <begin position="101"/>
        <end position="110"/>
    </location>
</feature>
<feature type="region of interest" description="Disordered" evidence="1">
    <location>
        <begin position="83"/>
        <end position="112"/>
    </location>
</feature>
<feature type="signal peptide" evidence="2">
    <location>
        <begin position="1"/>
        <end position="17"/>
    </location>
</feature>
<evidence type="ECO:0000256" key="2">
    <source>
        <dbReference type="SAM" id="SignalP"/>
    </source>
</evidence>
<accession>A0AAV9GEQ0</accession>
<evidence type="ECO:0000313" key="3">
    <source>
        <dbReference type="EMBL" id="KAK4446918.1"/>
    </source>
</evidence>
<protein>
    <submittedName>
        <fullName evidence="3">Uncharacterized protein</fullName>
    </submittedName>
</protein>
<feature type="chain" id="PRO_5043462903" evidence="2">
    <location>
        <begin position="18"/>
        <end position="159"/>
    </location>
</feature>
<keyword evidence="4" id="KW-1185">Reference proteome</keyword>
<dbReference type="Proteomes" id="UP001321760">
    <property type="component" value="Unassembled WGS sequence"/>
</dbReference>
<dbReference type="EMBL" id="MU865953">
    <property type="protein sequence ID" value="KAK4446918.1"/>
    <property type="molecule type" value="Genomic_DNA"/>
</dbReference>
<sequence>MYLSSLILLTLAGPLQALIIPLAGRSLPFPSDLITENGGIIIPEGPDGVFTVTFNPDNSTSATIETIKLLNRSDISKALRRWRRQPAHRPPNCPSAASDARSGRPWERVNRQASPDAQIQVVCSDMAVECMLHMIAAFEEREVEWHLREALVGEVLVSI</sequence>
<reference evidence="3" key="1">
    <citation type="journal article" date="2023" name="Mol. Phylogenet. Evol.">
        <title>Genome-scale phylogeny and comparative genomics of the fungal order Sordariales.</title>
        <authorList>
            <person name="Hensen N."/>
            <person name="Bonometti L."/>
            <person name="Westerberg I."/>
            <person name="Brannstrom I.O."/>
            <person name="Guillou S."/>
            <person name="Cros-Aarteil S."/>
            <person name="Calhoun S."/>
            <person name="Haridas S."/>
            <person name="Kuo A."/>
            <person name="Mondo S."/>
            <person name="Pangilinan J."/>
            <person name="Riley R."/>
            <person name="LaButti K."/>
            <person name="Andreopoulos B."/>
            <person name="Lipzen A."/>
            <person name="Chen C."/>
            <person name="Yan M."/>
            <person name="Daum C."/>
            <person name="Ng V."/>
            <person name="Clum A."/>
            <person name="Steindorff A."/>
            <person name="Ohm R.A."/>
            <person name="Martin F."/>
            <person name="Silar P."/>
            <person name="Natvig D.O."/>
            <person name="Lalanne C."/>
            <person name="Gautier V."/>
            <person name="Ament-Velasquez S.L."/>
            <person name="Kruys A."/>
            <person name="Hutchinson M.I."/>
            <person name="Powell A.J."/>
            <person name="Barry K."/>
            <person name="Miller A.N."/>
            <person name="Grigoriev I.V."/>
            <person name="Debuchy R."/>
            <person name="Gladieux P."/>
            <person name="Hiltunen Thoren M."/>
            <person name="Johannesson H."/>
        </authorList>
    </citation>
    <scope>NUCLEOTIDE SEQUENCE</scope>
    <source>
        <strain evidence="3">PSN243</strain>
    </source>
</reference>
<comment type="caution">
    <text evidence="3">The sequence shown here is derived from an EMBL/GenBank/DDBJ whole genome shotgun (WGS) entry which is preliminary data.</text>
</comment>
<gene>
    <name evidence="3" type="ORF">QBC34DRAFT_427729</name>
</gene>
<keyword evidence="2" id="KW-0732">Signal</keyword>
<organism evidence="3 4">
    <name type="scientific">Podospora aff. communis PSN243</name>
    <dbReference type="NCBI Taxonomy" id="3040156"/>
    <lineage>
        <taxon>Eukaryota</taxon>
        <taxon>Fungi</taxon>
        <taxon>Dikarya</taxon>
        <taxon>Ascomycota</taxon>
        <taxon>Pezizomycotina</taxon>
        <taxon>Sordariomycetes</taxon>
        <taxon>Sordariomycetidae</taxon>
        <taxon>Sordariales</taxon>
        <taxon>Podosporaceae</taxon>
        <taxon>Podospora</taxon>
    </lineage>
</organism>
<reference evidence="3" key="2">
    <citation type="submission" date="2023-05" db="EMBL/GenBank/DDBJ databases">
        <authorList>
            <consortium name="Lawrence Berkeley National Laboratory"/>
            <person name="Steindorff A."/>
            <person name="Hensen N."/>
            <person name="Bonometti L."/>
            <person name="Westerberg I."/>
            <person name="Brannstrom I.O."/>
            <person name="Guillou S."/>
            <person name="Cros-Aarteil S."/>
            <person name="Calhoun S."/>
            <person name="Haridas S."/>
            <person name="Kuo A."/>
            <person name="Mondo S."/>
            <person name="Pangilinan J."/>
            <person name="Riley R."/>
            <person name="Labutti K."/>
            <person name="Andreopoulos B."/>
            <person name="Lipzen A."/>
            <person name="Chen C."/>
            <person name="Yanf M."/>
            <person name="Daum C."/>
            <person name="Ng V."/>
            <person name="Clum A."/>
            <person name="Ohm R."/>
            <person name="Martin F."/>
            <person name="Silar P."/>
            <person name="Natvig D."/>
            <person name="Lalanne C."/>
            <person name="Gautier V."/>
            <person name="Ament-Velasquez S.L."/>
            <person name="Kruys A."/>
            <person name="Hutchinson M.I."/>
            <person name="Powell A.J."/>
            <person name="Barry K."/>
            <person name="Miller A.N."/>
            <person name="Grigoriev I.V."/>
            <person name="Debuchy R."/>
            <person name="Gladieux P."/>
            <person name="Thoren M.H."/>
            <person name="Johannesson H."/>
        </authorList>
    </citation>
    <scope>NUCLEOTIDE SEQUENCE</scope>
    <source>
        <strain evidence="3">PSN243</strain>
    </source>
</reference>
<name>A0AAV9GEQ0_9PEZI</name>
<dbReference type="AlphaFoldDB" id="A0AAV9GEQ0"/>
<evidence type="ECO:0000256" key="1">
    <source>
        <dbReference type="SAM" id="MobiDB-lite"/>
    </source>
</evidence>
<evidence type="ECO:0000313" key="4">
    <source>
        <dbReference type="Proteomes" id="UP001321760"/>
    </source>
</evidence>
<proteinExistence type="predicted"/>